<evidence type="ECO:0000313" key="2">
    <source>
        <dbReference type="EMBL" id="GAK95988.1"/>
    </source>
</evidence>
<proteinExistence type="predicted"/>
<protein>
    <submittedName>
        <fullName evidence="2">Uncharacterized protein</fullName>
    </submittedName>
</protein>
<dbReference type="AlphaFoldDB" id="A0A090Q2R5"/>
<evidence type="ECO:0000313" key="3">
    <source>
        <dbReference type="Proteomes" id="UP000029221"/>
    </source>
</evidence>
<name>A0A090Q2R5_9FLAO</name>
<dbReference type="EMBL" id="BBML01000001">
    <property type="protein sequence ID" value="GAK95988.1"/>
    <property type="molecule type" value="Genomic_DNA"/>
</dbReference>
<keyword evidence="1" id="KW-1133">Transmembrane helix</keyword>
<accession>A0A090Q2R5</accession>
<comment type="caution">
    <text evidence="2">The sequence shown here is derived from an EMBL/GenBank/DDBJ whole genome shotgun (WGS) entry which is preliminary data.</text>
</comment>
<feature type="transmembrane region" description="Helical" evidence="1">
    <location>
        <begin position="13"/>
        <end position="31"/>
    </location>
</feature>
<evidence type="ECO:0000256" key="1">
    <source>
        <dbReference type="SAM" id="Phobius"/>
    </source>
</evidence>
<reference evidence="2" key="1">
    <citation type="journal article" date="2014" name="Genome Announc.">
        <title>Draft Genome Sequences of Marine Flavobacterium Nonlabens Strains NR17, NR24, NR27, NR32, NR33, and Ara13.</title>
        <authorList>
            <person name="Nakanishi M."/>
            <person name="Meirelles P."/>
            <person name="Suzuki R."/>
            <person name="Takatani N."/>
            <person name="Mino S."/>
            <person name="Suda W."/>
            <person name="Oshima K."/>
            <person name="Hattori M."/>
            <person name="Ohkuma M."/>
            <person name="Hosokawa M."/>
            <person name="Miyashita K."/>
            <person name="Thompson F.L."/>
            <person name="Niwa A."/>
            <person name="Sawabe T."/>
            <person name="Sawabe T."/>
        </authorList>
    </citation>
    <scope>NUCLEOTIDE SEQUENCE [LARGE SCALE GENOMIC DNA]</scope>
    <source>
        <strain evidence="2">JCM 19294</strain>
    </source>
</reference>
<sequence>MAQPGFDDTVEDVAFIPGIALAIAAALGIGIRKIMKKK</sequence>
<gene>
    <name evidence="2" type="ORF">JCM19294_2770</name>
</gene>
<organism evidence="2 3">
    <name type="scientific">Nonlabens tegetincola</name>
    <dbReference type="NCBI Taxonomy" id="323273"/>
    <lineage>
        <taxon>Bacteria</taxon>
        <taxon>Pseudomonadati</taxon>
        <taxon>Bacteroidota</taxon>
        <taxon>Flavobacteriia</taxon>
        <taxon>Flavobacteriales</taxon>
        <taxon>Flavobacteriaceae</taxon>
        <taxon>Nonlabens</taxon>
    </lineage>
</organism>
<keyword evidence="3" id="KW-1185">Reference proteome</keyword>
<keyword evidence="1" id="KW-0472">Membrane</keyword>
<keyword evidence="1" id="KW-0812">Transmembrane</keyword>
<dbReference type="Proteomes" id="UP000029221">
    <property type="component" value="Unassembled WGS sequence"/>
</dbReference>